<evidence type="ECO:0000259" key="8">
    <source>
        <dbReference type="Pfam" id="PF14693"/>
    </source>
</evidence>
<comment type="function">
    <text evidence="5">This is one of the proteins that binds to the 5S RNA in the ribosome where it forms part of the central protuberance.</text>
</comment>
<dbReference type="InterPro" id="IPR001021">
    <property type="entry name" value="Ribosomal_bL25_long"/>
</dbReference>
<dbReference type="NCBIfam" id="NF004128">
    <property type="entry name" value="PRK05618.1-2"/>
    <property type="match status" value="1"/>
</dbReference>
<feature type="compositionally biased region" description="Acidic residues" evidence="6">
    <location>
        <begin position="191"/>
        <end position="214"/>
    </location>
</feature>
<dbReference type="Pfam" id="PF01386">
    <property type="entry name" value="Ribosomal_L25p"/>
    <property type="match status" value="1"/>
</dbReference>
<keyword evidence="4 5" id="KW-0687">Ribonucleoprotein</keyword>
<evidence type="ECO:0000256" key="1">
    <source>
        <dbReference type="ARBA" id="ARBA00022730"/>
    </source>
</evidence>
<dbReference type="KEGG" id="mcg:GL4_2704"/>
<dbReference type="PANTHER" id="PTHR33284">
    <property type="entry name" value="RIBOSOMAL PROTEIN L25/GLN-TRNA SYNTHETASE, ANTI-CODON-BINDING DOMAIN-CONTAINING PROTEIN"/>
    <property type="match status" value="1"/>
</dbReference>
<evidence type="ECO:0000313" key="10">
    <source>
        <dbReference type="Proteomes" id="UP000031643"/>
    </source>
</evidence>
<dbReference type="InterPro" id="IPR011035">
    <property type="entry name" value="Ribosomal_bL25/Gln-tRNA_synth"/>
</dbReference>
<dbReference type="EMBL" id="AP014648">
    <property type="protein sequence ID" value="BAQ18138.1"/>
    <property type="molecule type" value="Genomic_DNA"/>
</dbReference>
<dbReference type="HAMAP" id="MF_01334">
    <property type="entry name" value="Ribosomal_bL25_CTC"/>
    <property type="match status" value="1"/>
</dbReference>
<feature type="domain" description="Large ribosomal subunit protein bL25 L25" evidence="7">
    <location>
        <begin position="7"/>
        <end position="94"/>
    </location>
</feature>
<evidence type="ECO:0000259" key="7">
    <source>
        <dbReference type="Pfam" id="PF01386"/>
    </source>
</evidence>
<dbReference type="InterPro" id="IPR020056">
    <property type="entry name" value="Rbsml_bL25/Gln-tRNA_synth_N"/>
</dbReference>
<reference evidence="9 10" key="1">
    <citation type="submission" date="2014-09" db="EMBL/GenBank/DDBJ databases">
        <title>Genome sequencing of Methyloceanibacter caenitepidi Gela4.</title>
        <authorList>
            <person name="Takeuchi M."/>
            <person name="Susumu S."/>
            <person name="Kamagata Y."/>
            <person name="Oshima K."/>
            <person name="Hattori M."/>
            <person name="Iwasaki W."/>
        </authorList>
    </citation>
    <scope>NUCLEOTIDE SEQUENCE [LARGE SCALE GENOMIC DNA]</scope>
    <source>
        <strain evidence="9 10">Gela4</strain>
    </source>
</reference>
<dbReference type="Proteomes" id="UP000031643">
    <property type="component" value="Chromosome"/>
</dbReference>
<evidence type="ECO:0000256" key="5">
    <source>
        <dbReference type="HAMAP-Rule" id="MF_01334"/>
    </source>
</evidence>
<dbReference type="GO" id="GO:0006412">
    <property type="term" value="P:translation"/>
    <property type="evidence" value="ECO:0007669"/>
    <property type="project" value="UniProtKB-UniRule"/>
</dbReference>
<dbReference type="InterPro" id="IPR020930">
    <property type="entry name" value="Ribosomal_uL5_bac-type"/>
</dbReference>
<dbReference type="CDD" id="cd00495">
    <property type="entry name" value="Ribosomal_L25_TL5_CTC"/>
    <property type="match status" value="1"/>
</dbReference>
<evidence type="ECO:0000256" key="3">
    <source>
        <dbReference type="ARBA" id="ARBA00022980"/>
    </source>
</evidence>
<dbReference type="Pfam" id="PF14693">
    <property type="entry name" value="Ribosomal_TL5_C"/>
    <property type="match status" value="1"/>
</dbReference>
<dbReference type="RefSeq" id="WP_045368183.1">
    <property type="nucleotide sequence ID" value="NZ_AP014648.1"/>
</dbReference>
<dbReference type="InterPro" id="IPR020057">
    <property type="entry name" value="Ribosomal_bL25_b-dom"/>
</dbReference>
<dbReference type="InterPro" id="IPR037121">
    <property type="entry name" value="Ribosomal_bL25_C"/>
</dbReference>
<dbReference type="STRING" id="1384459.GL4_2704"/>
<keyword evidence="3 5" id="KW-0689">Ribosomal protein</keyword>
<dbReference type="NCBIfam" id="TIGR00731">
    <property type="entry name" value="bL25_bact_ctc"/>
    <property type="match status" value="1"/>
</dbReference>
<keyword evidence="10" id="KW-1185">Reference proteome</keyword>
<proteinExistence type="inferred from homology"/>
<dbReference type="GO" id="GO:0022625">
    <property type="term" value="C:cytosolic large ribosomal subunit"/>
    <property type="evidence" value="ECO:0007669"/>
    <property type="project" value="TreeGrafter"/>
</dbReference>
<comment type="subunit">
    <text evidence="5">Part of the 50S ribosomal subunit; part of the 5S rRNA/L5/L18/L25 subcomplex. Contacts the 5S rRNA. Binds to the 5S rRNA independently of L5 and L18.</text>
</comment>
<evidence type="ECO:0000256" key="4">
    <source>
        <dbReference type="ARBA" id="ARBA00023274"/>
    </source>
</evidence>
<feature type="domain" description="Large ribosomal subunit protein bL25 beta" evidence="8">
    <location>
        <begin position="102"/>
        <end position="185"/>
    </location>
</feature>
<feature type="region of interest" description="Disordered" evidence="6">
    <location>
        <begin position="188"/>
        <end position="214"/>
    </location>
</feature>
<dbReference type="PANTHER" id="PTHR33284:SF1">
    <property type="entry name" value="RIBOSOMAL PROTEIN L25_GLN-TRNA SYNTHETASE, ANTI-CODON-BINDING DOMAIN-CONTAINING PROTEIN"/>
    <property type="match status" value="1"/>
</dbReference>
<evidence type="ECO:0000256" key="2">
    <source>
        <dbReference type="ARBA" id="ARBA00022884"/>
    </source>
</evidence>
<dbReference type="OrthoDB" id="9806411at2"/>
<dbReference type="GO" id="GO:0003735">
    <property type="term" value="F:structural constituent of ribosome"/>
    <property type="evidence" value="ECO:0007669"/>
    <property type="project" value="InterPro"/>
</dbReference>
<evidence type="ECO:0000256" key="6">
    <source>
        <dbReference type="SAM" id="MobiDB-lite"/>
    </source>
</evidence>
<dbReference type="SUPFAM" id="SSF50715">
    <property type="entry name" value="Ribosomal protein L25-like"/>
    <property type="match status" value="1"/>
</dbReference>
<comment type="similarity">
    <text evidence="5">Belongs to the bacterial ribosomal protein bL25 family. CTC subfamily.</text>
</comment>
<organism evidence="9 10">
    <name type="scientific">Methyloceanibacter caenitepidi</name>
    <dbReference type="NCBI Taxonomy" id="1384459"/>
    <lineage>
        <taxon>Bacteria</taxon>
        <taxon>Pseudomonadati</taxon>
        <taxon>Pseudomonadota</taxon>
        <taxon>Alphaproteobacteria</taxon>
        <taxon>Hyphomicrobiales</taxon>
        <taxon>Hyphomicrobiaceae</taxon>
        <taxon>Methyloceanibacter</taxon>
    </lineage>
</organism>
<dbReference type="GO" id="GO:0008097">
    <property type="term" value="F:5S rRNA binding"/>
    <property type="evidence" value="ECO:0007669"/>
    <property type="project" value="InterPro"/>
</dbReference>
<dbReference type="AlphaFoldDB" id="A0A0A8K5B1"/>
<dbReference type="Gene3D" id="2.170.120.20">
    <property type="entry name" value="Ribosomal protein L25, beta domain"/>
    <property type="match status" value="1"/>
</dbReference>
<dbReference type="InterPro" id="IPR029751">
    <property type="entry name" value="Ribosomal_L25_dom"/>
</dbReference>
<name>A0A0A8K5B1_9HYPH</name>
<keyword evidence="1 5" id="KW-0699">rRNA-binding</keyword>
<sequence length="214" mass="23295">MAEAIELKAWSRGRTGTGGARAIRREGRIPGIVYGGNDEPLNIALETKEVSKQIQTGHFQSTVYMLDMDGTKIRAIPRDVQVDPVRDFPIHVDFLRLAKNAEIDVDVPVHFLNEGASPGLKRGGVLNVVRHEISLRCPADKIPESIEIDLTGMDIGESIHISAVTLPEGAVPTITDRDFTVATIAGRVAEDTGEEEEEGAEEAAEEEEAEESKE</sequence>
<evidence type="ECO:0000313" key="9">
    <source>
        <dbReference type="EMBL" id="BAQ18138.1"/>
    </source>
</evidence>
<protein>
    <recommendedName>
        <fullName evidence="5">Large ribosomal subunit protein bL25</fullName>
    </recommendedName>
    <alternativeName>
        <fullName evidence="5">General stress protein CTC</fullName>
    </alternativeName>
</protein>
<dbReference type="Gene3D" id="2.40.240.10">
    <property type="entry name" value="Ribosomal Protein L25, Chain P"/>
    <property type="match status" value="1"/>
</dbReference>
<accession>A0A0A8K5B1</accession>
<dbReference type="HOGENOM" id="CLU_075939_0_0_5"/>
<gene>
    <name evidence="5" type="primary">rplY</name>
    <name evidence="5" type="synonym">ctc</name>
    <name evidence="9" type="ORF">GL4_2704</name>
</gene>
<keyword evidence="2 5" id="KW-0694">RNA-binding</keyword>